<feature type="region of interest" description="Disordered" evidence="2">
    <location>
        <begin position="129"/>
        <end position="169"/>
    </location>
</feature>
<feature type="compositionally biased region" description="Acidic residues" evidence="2">
    <location>
        <begin position="289"/>
        <end position="298"/>
    </location>
</feature>
<feature type="compositionally biased region" description="Polar residues" evidence="2">
    <location>
        <begin position="154"/>
        <end position="167"/>
    </location>
</feature>
<keyword evidence="3" id="KW-0472">Membrane</keyword>
<dbReference type="EMBL" id="JAWDGP010008010">
    <property type="protein sequence ID" value="KAK3697449.1"/>
    <property type="molecule type" value="Genomic_DNA"/>
</dbReference>
<sequence>MLCLRLLRPRRHNRPPVRENNNERSSRDGVSEDSIDGDGEIIAEANIATERETGGVDAEAESVTSPSGNLNDTELPQSPPSRETANEEEESKRRQEEKEALRTLDEALGKDAISEAGSSIMEPAAAVVALSHEEKKQEAGAELKPPEEVHTPKQLVSETQTTENPKPSTLEIIDENAKLANTTTEEILTENVQPSTLLKQNSEESSLVGNVQPAPTSATGVEQKAIETSGEATSESILADEFRGMRLKSDDNSSLGDISVDPRLDTGSGLDDLVPPESPDGMDALEGAGSDEDSDYPEESQLPGMGQKGGFGQCSTFLSGKKYTDLQAVPRAGDVMFRTSAHVALQGSGKKASPLEMVISSKMAADTQEELMSALDKVRTLQSKVTDVEKDVSEAQSHAFDARKEAIEAKDEAIKAKQQAAEAMEEALEAKRDASQKRQDIQSISVSAVGADTSGSISQITDVLGHNSASPANVVGESLGFTPSGTPDDLSAVAVRSHTDIAQLAPTAVDQVSALGSEVTASLSTAATDGLRAAGNESRSIARDGSALAGKVGDGIQDVRAAATTLKSGLTFSSIWGEFLVRLCLLLVTMGASAHLIVAIVKSIDDSSYIKLGVYSFILVCIFLPAVCILIYLLVKSNVSSLYKATRELNAARKVAHTSAVTFSDHVVELPPLTHHHDDEAEDGMEEISLGSGTSDRDTTPITRATDALSSDGTENPAFANNVHV</sequence>
<feature type="compositionally biased region" description="Basic and acidic residues" evidence="2">
    <location>
        <begin position="90"/>
        <end position="100"/>
    </location>
</feature>
<comment type="caution">
    <text evidence="4">The sequence shown here is derived from an EMBL/GenBank/DDBJ whole genome shotgun (WGS) entry which is preliminary data.</text>
</comment>
<feature type="region of interest" description="Disordered" evidence="2">
    <location>
        <begin position="1"/>
        <end position="100"/>
    </location>
</feature>
<feature type="compositionally biased region" description="Basic and acidic residues" evidence="2">
    <location>
        <begin position="16"/>
        <end position="30"/>
    </location>
</feature>
<dbReference type="AlphaFoldDB" id="A0AAE0XNV3"/>
<feature type="compositionally biased region" description="Polar residues" evidence="2">
    <location>
        <begin position="700"/>
        <end position="714"/>
    </location>
</feature>
<evidence type="ECO:0000256" key="2">
    <source>
        <dbReference type="SAM" id="MobiDB-lite"/>
    </source>
</evidence>
<evidence type="ECO:0000313" key="4">
    <source>
        <dbReference type="EMBL" id="KAK3697449.1"/>
    </source>
</evidence>
<feature type="compositionally biased region" description="Basic and acidic residues" evidence="2">
    <location>
        <begin position="131"/>
        <end position="151"/>
    </location>
</feature>
<evidence type="ECO:0000256" key="3">
    <source>
        <dbReference type="SAM" id="Phobius"/>
    </source>
</evidence>
<reference evidence="4" key="1">
    <citation type="journal article" date="2023" name="G3 (Bethesda)">
        <title>A reference genome for the long-term kleptoplast-retaining sea slug Elysia crispata morphotype clarki.</title>
        <authorList>
            <person name="Eastman K.E."/>
            <person name="Pendleton A.L."/>
            <person name="Shaikh M.A."/>
            <person name="Suttiyut T."/>
            <person name="Ogas R."/>
            <person name="Tomko P."/>
            <person name="Gavelis G."/>
            <person name="Widhalm J.R."/>
            <person name="Wisecaver J.H."/>
        </authorList>
    </citation>
    <scope>NUCLEOTIDE SEQUENCE</scope>
    <source>
        <strain evidence="4">ECLA1</strain>
    </source>
</reference>
<dbReference type="Proteomes" id="UP001283361">
    <property type="component" value="Unassembled WGS sequence"/>
</dbReference>
<feature type="compositionally biased region" description="Acidic residues" evidence="2">
    <location>
        <begin position="31"/>
        <end position="41"/>
    </location>
</feature>
<protein>
    <submittedName>
        <fullName evidence="4">Uncharacterized protein</fullName>
    </submittedName>
</protein>
<organism evidence="4 5">
    <name type="scientific">Elysia crispata</name>
    <name type="common">lettuce slug</name>
    <dbReference type="NCBI Taxonomy" id="231223"/>
    <lineage>
        <taxon>Eukaryota</taxon>
        <taxon>Metazoa</taxon>
        <taxon>Spiralia</taxon>
        <taxon>Lophotrochozoa</taxon>
        <taxon>Mollusca</taxon>
        <taxon>Gastropoda</taxon>
        <taxon>Heterobranchia</taxon>
        <taxon>Euthyneura</taxon>
        <taxon>Panpulmonata</taxon>
        <taxon>Sacoglossa</taxon>
        <taxon>Placobranchoidea</taxon>
        <taxon>Plakobranchidae</taxon>
        <taxon>Elysia</taxon>
    </lineage>
</organism>
<gene>
    <name evidence="4" type="ORF">RRG08_031213</name>
</gene>
<keyword evidence="1" id="KW-0175">Coiled coil</keyword>
<feature type="region of interest" description="Disordered" evidence="2">
    <location>
        <begin position="188"/>
        <end position="309"/>
    </location>
</feature>
<name>A0AAE0XNV3_9GAST</name>
<feature type="compositionally biased region" description="Basic and acidic residues" evidence="2">
    <location>
        <begin position="240"/>
        <end position="251"/>
    </location>
</feature>
<feature type="coiled-coil region" evidence="1">
    <location>
        <begin position="364"/>
        <end position="444"/>
    </location>
</feature>
<dbReference type="Pfam" id="PF11839">
    <property type="entry name" value="Alanine_zipper"/>
    <property type="match status" value="1"/>
</dbReference>
<keyword evidence="3" id="KW-0812">Transmembrane</keyword>
<evidence type="ECO:0000256" key="1">
    <source>
        <dbReference type="SAM" id="Coils"/>
    </source>
</evidence>
<feature type="region of interest" description="Disordered" evidence="2">
    <location>
        <begin position="687"/>
        <end position="725"/>
    </location>
</feature>
<evidence type="ECO:0000313" key="5">
    <source>
        <dbReference type="Proteomes" id="UP001283361"/>
    </source>
</evidence>
<feature type="compositionally biased region" description="Polar residues" evidence="2">
    <location>
        <begin position="62"/>
        <end position="83"/>
    </location>
</feature>
<feature type="transmembrane region" description="Helical" evidence="3">
    <location>
        <begin position="613"/>
        <end position="635"/>
    </location>
</feature>
<keyword evidence="3" id="KW-1133">Transmembrane helix</keyword>
<keyword evidence="5" id="KW-1185">Reference proteome</keyword>
<feature type="compositionally biased region" description="Polar residues" evidence="2">
    <location>
        <begin position="188"/>
        <end position="220"/>
    </location>
</feature>
<feature type="transmembrane region" description="Helical" evidence="3">
    <location>
        <begin position="579"/>
        <end position="601"/>
    </location>
</feature>
<proteinExistence type="predicted"/>
<accession>A0AAE0XNV3</accession>
<dbReference type="InterPro" id="IPR021793">
    <property type="entry name" value="Oprl"/>
</dbReference>